<reference evidence="2 3" key="1">
    <citation type="journal article" date="2019" name="Sci. Data">
        <title>Hybrid genome assembly and annotation of Danionella translucida.</title>
        <authorList>
            <person name="Kadobianskyi M."/>
            <person name="Schulze L."/>
            <person name="Schuelke M."/>
            <person name="Judkewitz B."/>
        </authorList>
    </citation>
    <scope>NUCLEOTIDE SEQUENCE [LARGE SCALE GENOMIC DNA]</scope>
    <source>
        <strain evidence="2 3">Bolton</strain>
    </source>
</reference>
<dbReference type="PANTHER" id="PTHR33504:SF1">
    <property type="entry name" value="FAMILY WITH SEQUENCE SIMILARITY 90, MEMBER A1B"/>
    <property type="match status" value="1"/>
</dbReference>
<accession>A0A553MVJ2</accession>
<gene>
    <name evidence="2" type="ORF">DNTS_003283</name>
</gene>
<feature type="region of interest" description="Disordered" evidence="1">
    <location>
        <begin position="78"/>
        <end position="97"/>
    </location>
</feature>
<protein>
    <submittedName>
        <fullName evidence="2">Uncharacterized protein</fullName>
    </submittedName>
</protein>
<proteinExistence type="predicted"/>
<evidence type="ECO:0000313" key="2">
    <source>
        <dbReference type="EMBL" id="TRY57204.1"/>
    </source>
</evidence>
<keyword evidence="3" id="KW-1185">Reference proteome</keyword>
<evidence type="ECO:0000256" key="1">
    <source>
        <dbReference type="SAM" id="MobiDB-lite"/>
    </source>
</evidence>
<dbReference type="Proteomes" id="UP000316079">
    <property type="component" value="Unassembled WGS sequence"/>
</dbReference>
<dbReference type="AlphaFoldDB" id="A0A553MVJ2"/>
<dbReference type="OrthoDB" id="10006090at2759"/>
<organism evidence="2 3">
    <name type="scientific">Danionella cerebrum</name>
    <dbReference type="NCBI Taxonomy" id="2873325"/>
    <lineage>
        <taxon>Eukaryota</taxon>
        <taxon>Metazoa</taxon>
        <taxon>Chordata</taxon>
        <taxon>Craniata</taxon>
        <taxon>Vertebrata</taxon>
        <taxon>Euteleostomi</taxon>
        <taxon>Actinopterygii</taxon>
        <taxon>Neopterygii</taxon>
        <taxon>Teleostei</taxon>
        <taxon>Ostariophysi</taxon>
        <taxon>Cypriniformes</taxon>
        <taxon>Danionidae</taxon>
        <taxon>Danioninae</taxon>
        <taxon>Danionella</taxon>
    </lineage>
</organism>
<comment type="caution">
    <text evidence="2">The sequence shown here is derived from an EMBL/GenBank/DDBJ whole genome shotgun (WGS) entry which is preliminary data.</text>
</comment>
<name>A0A553MVJ2_9TELE</name>
<dbReference type="EMBL" id="SRMA01027244">
    <property type="protein sequence ID" value="TRY57204.1"/>
    <property type="molecule type" value="Genomic_DNA"/>
</dbReference>
<dbReference type="PANTHER" id="PTHR33504">
    <property type="entry name" value="NADH DEHYDROGENASE (UBIQUINONE) 1 BETA SUBCOMPLEX, 4"/>
    <property type="match status" value="1"/>
</dbReference>
<evidence type="ECO:0000313" key="3">
    <source>
        <dbReference type="Proteomes" id="UP000316079"/>
    </source>
</evidence>
<sequence length="244" mass="28612">MKNNNDVCARKIQTYWRSFRDRRLFTFLKNTVIAAEQAPAPAILRQLSPKEAELLKDPTPHYRLRFRFSKMVEDSRLYPDKKSLHPPSRHPDELPARLGGRENGWRFLSLKVFSRDFGSHEAMKPGTKSFTAALERFHRQQPFPFTCQQIPHRGSRSSRSSKRDRSSVARKRCLYSLEHKRVSDEQADTINNRGKMKQAEKCNIRIVLPSVTIDNEDEDSPRSEWEEEAETLYSWSKELYLDSL</sequence>
<feature type="region of interest" description="Disordered" evidence="1">
    <location>
        <begin position="145"/>
        <end position="170"/>
    </location>
</feature>